<organism evidence="12 13">
    <name type="scientific">Candidatus Nitrosotenuis cloacae</name>
    <dbReference type="NCBI Taxonomy" id="1603555"/>
    <lineage>
        <taxon>Archaea</taxon>
        <taxon>Nitrososphaerota</taxon>
        <taxon>Candidatus Nitrosotenuis</taxon>
    </lineage>
</organism>
<evidence type="ECO:0000256" key="8">
    <source>
        <dbReference type="ARBA" id="ARBA00023136"/>
    </source>
</evidence>
<feature type="domain" description="CopC" evidence="10">
    <location>
        <begin position="22"/>
        <end position="119"/>
    </location>
</feature>
<dbReference type="SUPFAM" id="SSF81296">
    <property type="entry name" value="E set domains"/>
    <property type="match status" value="1"/>
</dbReference>
<name>A0A3G1B2D4_9ARCH</name>
<keyword evidence="13" id="KW-1185">Reference proteome</keyword>
<evidence type="ECO:0000259" key="10">
    <source>
        <dbReference type="Pfam" id="PF04234"/>
    </source>
</evidence>
<keyword evidence="8 9" id="KW-0472">Membrane</keyword>
<keyword evidence="7" id="KW-0186">Copper</keyword>
<dbReference type="OrthoDB" id="11063at2157"/>
<dbReference type="InterPro" id="IPR008457">
    <property type="entry name" value="Cu-R_CopD_dom"/>
</dbReference>
<keyword evidence="4" id="KW-0479">Metal-binding</keyword>
<evidence type="ECO:0000256" key="3">
    <source>
        <dbReference type="ARBA" id="ARBA00022692"/>
    </source>
</evidence>
<evidence type="ECO:0000256" key="2">
    <source>
        <dbReference type="ARBA" id="ARBA00022475"/>
    </source>
</evidence>
<dbReference type="GO" id="GO:0005886">
    <property type="term" value="C:plasma membrane"/>
    <property type="evidence" value="ECO:0007669"/>
    <property type="project" value="UniProtKB-SubCell"/>
</dbReference>
<dbReference type="Pfam" id="PF05425">
    <property type="entry name" value="CopD"/>
    <property type="match status" value="1"/>
</dbReference>
<dbReference type="SUPFAM" id="SSF63829">
    <property type="entry name" value="Calcium-dependent phosphotriesterase"/>
    <property type="match status" value="1"/>
</dbReference>
<dbReference type="InterPro" id="IPR015943">
    <property type="entry name" value="WD40/YVTN_repeat-like_dom_sf"/>
</dbReference>
<dbReference type="AlphaFoldDB" id="A0A3G1B2D4"/>
<evidence type="ECO:0000256" key="5">
    <source>
        <dbReference type="ARBA" id="ARBA00022729"/>
    </source>
</evidence>
<dbReference type="Proteomes" id="UP000266745">
    <property type="component" value="Chromosome"/>
</dbReference>
<dbReference type="GO" id="GO:0005507">
    <property type="term" value="F:copper ion binding"/>
    <property type="evidence" value="ECO:0007669"/>
    <property type="project" value="InterPro"/>
</dbReference>
<feature type="transmembrane region" description="Helical" evidence="9">
    <location>
        <begin position="229"/>
        <end position="247"/>
    </location>
</feature>
<keyword evidence="6 9" id="KW-1133">Transmembrane helix</keyword>
<sequence length="910" mass="100437">MKKVLAVFLLIFVSAIPLAYAHPLIIDSSPGASTNVGAGITQVRIDFSESVDLDFSYIKIFDSNGNQIDNKNTQYLQADNESILVVTTPPLQDGVYTVSTKVLSKIDGHLVPYAFVFGVGDVELPPPPQVTIDQEIYFPEAAARFPGIVGQVIVLGAAISTLLIWRGAKNKTWIKENSEFQKFFHAKFSTITGIALFAVFASNILMLAIQTIRLQVSASDVIETSFGMVWLIRMGLTVILLAVWFLLENKSAASTKKQLLVLGLSLILIGTTTAIGHGAASEQIYAIIIDYIHNLIASVWIGGIIFFGFVLLPAFTKLDDSKKELASLLMIPRFSSVIIVSLGIVIITGPTLLWLLEDDVSLLSQSYYGLMIIAKIAIGSAMVALGGYNQFRIQRMAEKSLNSGITVQKKLKRSLRTEAVLGIVLLGIVALLTNSSLPASQGEEAKSQIPDGFNTLAFSESSKFAISITPLKSGTNKIFVSAQDSEGNPLDDIAEIKAKVSNPQKNIPPIEIPLVRSGDKYEGEITFGFSGSWSIEIDTQRQNNPNESAGFVVMVKPRLSELKTDITEYTLPESAAPLYPVYDGDDTIWISDSSKPRLWKFSISEKQFTSYTFEGKTTVFLKLDGDRVWFADTPDSKIGYFDIKTEQFHTIPLPIKSLPISLETDNDGNLWIALVDQNMLLKYDIQSEEFQEYKIPTNPSGPVALVRDQNGMIWFAESQGGKIGVINPSTGIIKEFMSTEPLKEPFFLFIDQDGTILVSEHTALKVIRFNPYLETFSHVVTVTDANSLPFALAPDKFGNIWIAQHTVDRLGIYDVQKREFAELNIPTQTTFTQFLINDKNGNIWFVEQRSNKLGNVIISEIPQISATAQPEVEIRYSELVSPLISAGIIATSLFFVKSIKDKRRIDSLID</sequence>
<dbReference type="GO" id="GO:0046688">
    <property type="term" value="P:response to copper ion"/>
    <property type="evidence" value="ECO:0007669"/>
    <property type="project" value="InterPro"/>
</dbReference>
<dbReference type="EMBL" id="CP011097">
    <property type="protein sequence ID" value="AJZ75903.1"/>
    <property type="molecule type" value="Genomic_DNA"/>
</dbReference>
<evidence type="ECO:0000256" key="6">
    <source>
        <dbReference type="ARBA" id="ARBA00022989"/>
    </source>
</evidence>
<feature type="transmembrane region" description="Helical" evidence="9">
    <location>
        <begin position="291"/>
        <end position="315"/>
    </location>
</feature>
<dbReference type="RefSeq" id="WP_048188755.1">
    <property type="nucleotide sequence ID" value="NZ_CP011097.1"/>
</dbReference>
<feature type="transmembrane region" description="Helical" evidence="9">
    <location>
        <begin position="259"/>
        <end position="279"/>
    </location>
</feature>
<dbReference type="GeneID" id="24875844"/>
<dbReference type="Pfam" id="PF04234">
    <property type="entry name" value="CopC"/>
    <property type="match status" value="1"/>
</dbReference>
<keyword evidence="2" id="KW-1003">Cell membrane</keyword>
<feature type="transmembrane region" description="Helical" evidence="9">
    <location>
        <begin position="188"/>
        <end position="209"/>
    </location>
</feature>
<feature type="transmembrane region" description="Helical" evidence="9">
    <location>
        <begin position="336"/>
        <end position="356"/>
    </location>
</feature>
<dbReference type="PANTHER" id="PTHR34820">
    <property type="entry name" value="INNER MEMBRANE PROTEIN YEBZ"/>
    <property type="match status" value="1"/>
</dbReference>
<dbReference type="InterPro" id="IPR007348">
    <property type="entry name" value="CopC_dom"/>
</dbReference>
<evidence type="ECO:0000256" key="4">
    <source>
        <dbReference type="ARBA" id="ARBA00022723"/>
    </source>
</evidence>
<feature type="transmembrane region" description="Helical" evidence="9">
    <location>
        <begin position="148"/>
        <end position="168"/>
    </location>
</feature>
<gene>
    <name evidence="12" type="ORF">SU86_005450</name>
</gene>
<keyword evidence="5" id="KW-0732">Signal</keyword>
<comment type="subcellular location">
    <subcellularLocation>
        <location evidence="1">Cell membrane</location>
        <topology evidence="1">Multi-pass membrane protein</topology>
    </subcellularLocation>
</comment>
<feature type="transmembrane region" description="Helical" evidence="9">
    <location>
        <begin position="419"/>
        <end position="437"/>
    </location>
</feature>
<feature type="transmembrane region" description="Helical" evidence="9">
    <location>
        <begin position="368"/>
        <end position="388"/>
    </location>
</feature>
<evidence type="ECO:0000313" key="13">
    <source>
        <dbReference type="Proteomes" id="UP000266745"/>
    </source>
</evidence>
<dbReference type="KEGG" id="tah:SU86_005450"/>
<proteinExistence type="predicted"/>
<evidence type="ECO:0000256" key="9">
    <source>
        <dbReference type="SAM" id="Phobius"/>
    </source>
</evidence>
<protein>
    <submittedName>
        <fullName evidence="12">Copper resistance protein CopD</fullName>
    </submittedName>
</protein>
<accession>A0A3G1B2D4</accession>
<dbReference type="InterPro" id="IPR014756">
    <property type="entry name" value="Ig_E-set"/>
</dbReference>
<dbReference type="Pfam" id="PF24684">
    <property type="entry name" value="Vgb_lyase"/>
    <property type="match status" value="1"/>
</dbReference>
<dbReference type="GO" id="GO:0006825">
    <property type="term" value="P:copper ion transport"/>
    <property type="evidence" value="ECO:0007669"/>
    <property type="project" value="InterPro"/>
</dbReference>
<evidence type="ECO:0000256" key="7">
    <source>
        <dbReference type="ARBA" id="ARBA00023008"/>
    </source>
</evidence>
<dbReference type="InterPro" id="IPR014755">
    <property type="entry name" value="Cu-Rt/internalin_Ig-like"/>
</dbReference>
<feature type="domain" description="Copper resistance protein D" evidence="11">
    <location>
        <begin position="331"/>
        <end position="432"/>
    </location>
</feature>
<dbReference type="Gene3D" id="2.130.10.10">
    <property type="entry name" value="YVTN repeat-like/Quinoprotein amine dehydrogenase"/>
    <property type="match status" value="2"/>
</dbReference>
<dbReference type="GO" id="GO:0042597">
    <property type="term" value="C:periplasmic space"/>
    <property type="evidence" value="ECO:0007669"/>
    <property type="project" value="InterPro"/>
</dbReference>
<dbReference type="PANTHER" id="PTHR34820:SF4">
    <property type="entry name" value="INNER MEMBRANE PROTEIN YEBZ"/>
    <property type="match status" value="1"/>
</dbReference>
<evidence type="ECO:0000256" key="1">
    <source>
        <dbReference type="ARBA" id="ARBA00004651"/>
    </source>
</evidence>
<dbReference type="Gene3D" id="2.60.40.1220">
    <property type="match status" value="1"/>
</dbReference>
<evidence type="ECO:0000259" key="11">
    <source>
        <dbReference type="Pfam" id="PF05425"/>
    </source>
</evidence>
<reference evidence="12 13" key="1">
    <citation type="journal article" date="2016" name="Sci. Rep.">
        <title>A novel ammonia-oxidizing archaeon from wastewater treatment plant: Its enrichment, physiological and genomic characteristics.</title>
        <authorList>
            <person name="Li Y."/>
            <person name="Ding K."/>
            <person name="Wen X."/>
            <person name="Zhang B."/>
            <person name="Shen B."/>
            <person name="Yang Y."/>
        </authorList>
    </citation>
    <scope>NUCLEOTIDE SEQUENCE [LARGE SCALE GENOMIC DNA]</scope>
    <source>
        <strain evidence="12 13">SAT1</strain>
    </source>
</reference>
<dbReference type="InterPro" id="IPR032694">
    <property type="entry name" value="CopC/D"/>
</dbReference>
<dbReference type="STRING" id="1603555.SU86_005450"/>
<keyword evidence="3 9" id="KW-0812">Transmembrane</keyword>
<evidence type="ECO:0000313" key="12">
    <source>
        <dbReference type="EMBL" id="AJZ75903.1"/>
    </source>
</evidence>